<dbReference type="Proteomes" id="UP000766629">
    <property type="component" value="Unassembled WGS sequence"/>
</dbReference>
<dbReference type="RefSeq" id="WP_222507929.1">
    <property type="nucleotide sequence ID" value="NZ_JAHVJA010000002.1"/>
</dbReference>
<evidence type="ECO:0000313" key="2">
    <source>
        <dbReference type="Proteomes" id="UP000766629"/>
    </source>
</evidence>
<sequence>MAVPVRQTAIWQEGSAADFKTGHVIKRFEDGNGKSLLGFDAICCAPRSPNHPSGSCWSVMKKVTAAADIVTAYELCRHGG</sequence>
<dbReference type="EMBL" id="JAHVJA010000002">
    <property type="protein sequence ID" value="MBY6139332.1"/>
    <property type="molecule type" value="Genomic_DNA"/>
</dbReference>
<protein>
    <submittedName>
        <fullName evidence="1">Uncharacterized protein</fullName>
    </submittedName>
</protein>
<keyword evidence="2" id="KW-1185">Reference proteome</keyword>
<accession>A0ABS7NDP6</accession>
<comment type="caution">
    <text evidence="1">The sequence shown here is derived from an EMBL/GenBank/DDBJ whole genome shotgun (WGS) entry which is preliminary data.</text>
</comment>
<gene>
    <name evidence="1" type="ORF">KUV26_07760</name>
</gene>
<reference evidence="1 2" key="1">
    <citation type="submission" date="2021-06" db="EMBL/GenBank/DDBJ databases">
        <title>50 bacteria genomes isolated from Dapeng, Shenzhen, China.</title>
        <authorList>
            <person name="Zheng W."/>
            <person name="Yu S."/>
            <person name="Huang Y."/>
        </authorList>
    </citation>
    <scope>NUCLEOTIDE SEQUENCE [LARGE SCALE GENOMIC DNA]</scope>
    <source>
        <strain evidence="1 2">DP1N14-2</strain>
    </source>
</reference>
<organism evidence="1 2">
    <name type="scientific">Leisingera daeponensis</name>
    <dbReference type="NCBI Taxonomy" id="405746"/>
    <lineage>
        <taxon>Bacteria</taxon>
        <taxon>Pseudomonadati</taxon>
        <taxon>Pseudomonadota</taxon>
        <taxon>Alphaproteobacteria</taxon>
        <taxon>Rhodobacterales</taxon>
        <taxon>Roseobacteraceae</taxon>
        <taxon>Leisingera</taxon>
    </lineage>
</organism>
<evidence type="ECO:0000313" key="1">
    <source>
        <dbReference type="EMBL" id="MBY6139332.1"/>
    </source>
</evidence>
<name>A0ABS7NDP6_9RHOB</name>
<proteinExistence type="predicted"/>